<evidence type="ECO:0000313" key="2">
    <source>
        <dbReference type="EMBL" id="KZT40780.1"/>
    </source>
</evidence>
<dbReference type="InterPro" id="IPR036047">
    <property type="entry name" value="F-box-like_dom_sf"/>
</dbReference>
<dbReference type="AlphaFoldDB" id="A0A166FLJ8"/>
<dbReference type="Proteomes" id="UP000076798">
    <property type="component" value="Unassembled WGS sequence"/>
</dbReference>
<keyword evidence="3" id="KW-1185">Reference proteome</keyword>
<dbReference type="InterPro" id="IPR001810">
    <property type="entry name" value="F-box_dom"/>
</dbReference>
<accession>A0A166FLJ8</accession>
<protein>
    <recommendedName>
        <fullName evidence="1">F-box domain-containing protein</fullName>
    </recommendedName>
</protein>
<evidence type="ECO:0000259" key="1">
    <source>
        <dbReference type="PROSITE" id="PS50181"/>
    </source>
</evidence>
<feature type="domain" description="F-box" evidence="1">
    <location>
        <begin position="1"/>
        <end position="49"/>
    </location>
</feature>
<feature type="non-terminal residue" evidence="2">
    <location>
        <position position="1"/>
    </location>
</feature>
<dbReference type="SUPFAM" id="SSF81383">
    <property type="entry name" value="F-box domain"/>
    <property type="match status" value="1"/>
</dbReference>
<dbReference type="OrthoDB" id="3226064at2759"/>
<name>A0A166FLJ8_9AGAM</name>
<dbReference type="STRING" id="1314776.A0A166FLJ8"/>
<proteinExistence type="predicted"/>
<reference evidence="2 3" key="1">
    <citation type="journal article" date="2016" name="Mol. Biol. Evol.">
        <title>Comparative Genomics of Early-Diverging Mushroom-Forming Fungi Provides Insights into the Origins of Lignocellulose Decay Capabilities.</title>
        <authorList>
            <person name="Nagy L.G."/>
            <person name="Riley R."/>
            <person name="Tritt A."/>
            <person name="Adam C."/>
            <person name="Daum C."/>
            <person name="Floudas D."/>
            <person name="Sun H."/>
            <person name="Yadav J.S."/>
            <person name="Pangilinan J."/>
            <person name="Larsson K.H."/>
            <person name="Matsuura K."/>
            <person name="Barry K."/>
            <person name="Labutti K."/>
            <person name="Kuo R."/>
            <person name="Ohm R.A."/>
            <person name="Bhattacharya S.S."/>
            <person name="Shirouzu T."/>
            <person name="Yoshinaga Y."/>
            <person name="Martin F.M."/>
            <person name="Grigoriev I.V."/>
            <person name="Hibbett D.S."/>
        </authorList>
    </citation>
    <scope>NUCLEOTIDE SEQUENCE [LARGE SCALE GENOMIC DNA]</scope>
    <source>
        <strain evidence="2 3">HHB10207 ss-3</strain>
    </source>
</reference>
<organism evidence="2 3">
    <name type="scientific">Sistotremastrum suecicum HHB10207 ss-3</name>
    <dbReference type="NCBI Taxonomy" id="1314776"/>
    <lineage>
        <taxon>Eukaryota</taxon>
        <taxon>Fungi</taxon>
        <taxon>Dikarya</taxon>
        <taxon>Basidiomycota</taxon>
        <taxon>Agaricomycotina</taxon>
        <taxon>Agaricomycetes</taxon>
        <taxon>Sistotremastrales</taxon>
        <taxon>Sistotremastraceae</taxon>
        <taxon>Sistotremastrum</taxon>
    </lineage>
</organism>
<dbReference type="PROSITE" id="PS50181">
    <property type="entry name" value="FBOX"/>
    <property type="match status" value="1"/>
</dbReference>
<evidence type="ECO:0000313" key="3">
    <source>
        <dbReference type="Proteomes" id="UP000076798"/>
    </source>
</evidence>
<gene>
    <name evidence="2" type="ORF">SISSUDRAFT_982912</name>
</gene>
<sequence length="450" mass="50644">ITMDELPQELIDQILLNCDALALSCLSRTSRSYALQVTHPSKAFIWKSLFLQTFDDPRPAMQINLHPRAGDEYDWMASLQKRFRAETIVGSAGGLKRVKLTEREELYETLLDIALTAALGGGGGDKIPTGKNIIWLIKLTEPYGQLIFHHQLWTPSPREVQLRSHLHVLIGLTKIDHTPDMRLNSRSYVYDISHYTPGALYGPFLDPDAPIPINRPPSLDSDPHNHKILTNWLHLRHIHHVFTLNFIDRVTIPTSPITRPLALPFIQANSASGLRGRREDDWAGIEGRWQVGFSFCDHRDLIQFNHYLVSHQVPNPLIDPSFSEALRFIKVDLRILAHGPPHPLFPSRPKIHFEGGLVANGEGFMASIVGWVCMTGDGQIRWHFTSGEQGHVIWSSEGVQIGGIRSCYGVLGSWTTVFHDDDDPVGPFWLHKIGGVGEDSESRMTEIISD</sequence>
<dbReference type="EMBL" id="KV428028">
    <property type="protein sequence ID" value="KZT40780.1"/>
    <property type="molecule type" value="Genomic_DNA"/>
</dbReference>